<dbReference type="InterPro" id="IPR018461">
    <property type="entry name" value="Na/H_Antiport_NhaC-like_C"/>
</dbReference>
<evidence type="ECO:0000256" key="3">
    <source>
        <dbReference type="ARBA" id="ARBA00022449"/>
    </source>
</evidence>
<comment type="caution">
    <text evidence="11">The sequence shown here is derived from an EMBL/GenBank/DDBJ whole genome shotgun (WGS) entry which is preliminary data.</text>
</comment>
<name>G9X3H4_9FIRM</name>
<accession>G9X3H4</accession>
<comment type="subcellular location">
    <subcellularLocation>
        <location evidence="1">Cell membrane</location>
        <topology evidence="1">Multi-pass membrane protein</topology>
    </subcellularLocation>
</comment>
<feature type="transmembrane region" description="Helical" evidence="9">
    <location>
        <begin position="293"/>
        <end position="312"/>
    </location>
</feature>
<feature type="transmembrane region" description="Helical" evidence="9">
    <location>
        <begin position="246"/>
        <end position="264"/>
    </location>
</feature>
<dbReference type="Proteomes" id="UP000006437">
    <property type="component" value="Unassembled WGS sequence"/>
</dbReference>
<evidence type="ECO:0000256" key="2">
    <source>
        <dbReference type="ARBA" id="ARBA00022448"/>
    </source>
</evidence>
<evidence type="ECO:0000313" key="12">
    <source>
        <dbReference type="EMBL" id="EHL19813.1"/>
    </source>
</evidence>
<dbReference type="InterPro" id="IPR052180">
    <property type="entry name" value="NhaC_Na-H+_Antiporter"/>
</dbReference>
<feature type="transmembrane region" description="Helical" evidence="9">
    <location>
        <begin position="185"/>
        <end position="202"/>
    </location>
</feature>
<feature type="transmembrane region" description="Helical" evidence="9">
    <location>
        <begin position="99"/>
        <end position="132"/>
    </location>
</feature>
<evidence type="ECO:0000259" key="10">
    <source>
        <dbReference type="Pfam" id="PF03553"/>
    </source>
</evidence>
<keyword evidence="6 9" id="KW-1133">Transmembrane helix</keyword>
<accession>G9XAX9</accession>
<evidence type="ECO:0000313" key="14">
    <source>
        <dbReference type="Proteomes" id="UP000006437"/>
    </source>
</evidence>
<feature type="transmembrane region" description="Helical" evidence="9">
    <location>
        <begin position="60"/>
        <end position="79"/>
    </location>
</feature>
<dbReference type="PANTHER" id="PTHR33451">
    <property type="entry name" value="MALATE-2H(+)/NA(+)-LACTATE ANTIPORTER"/>
    <property type="match status" value="1"/>
</dbReference>
<evidence type="ECO:0000256" key="8">
    <source>
        <dbReference type="ARBA" id="ARBA00038435"/>
    </source>
</evidence>
<gene>
    <name evidence="12" type="ORF">HMPREF9628_01146</name>
    <name evidence="11" type="ORF">HMPREF9629_00931</name>
</gene>
<keyword evidence="2" id="KW-0813">Transport</keyword>
<sequence>MFGNVVLILFVCLLVVCISFNIDVIIALLLGIGLFFIYCLKQGMSVKQTLSAMREGSDKIANVVAVFLTIGVLTASWRMSGTIAYIIYKLIPFINPNYFVVATFLLCSAMSMMIGTSFGTAASMGVICMVIAKSMGLNEALVGGAVLSGIYVGDRTSPMSTIAIFVCAITNTDLYQNIKNMLKSGIVPFMFTGVLYFILGLGKDIGKMDISILSVFSDNYNLNIFMILPALVIIILSLLKIDVKIVMFISIITATVLSVVYQGADIIDLLNVYVLGYKAQNAELAKLMDGGGLVSMLKPVIIVLLSSAYFGVFDKTPILKPVKMLVEKFSRRFTVFGSMIFTAIFTSAIACSQALATVLTYQLTIDIQKDKYDHALDIENTAVILPTILPWNIAAAIPLTTIGASNESILFAFFIILLPIYTFIKRIIKRENI</sequence>
<feature type="transmembrane region" description="Helical" evidence="9">
    <location>
        <begin position="408"/>
        <end position="424"/>
    </location>
</feature>
<dbReference type="STRING" id="796937.HMPREF9630_01228"/>
<dbReference type="PANTHER" id="PTHR33451:SF3">
    <property type="entry name" value="MALATE-2H(+)_NA(+)-LACTATE ANTIPORTER"/>
    <property type="match status" value="1"/>
</dbReference>
<protein>
    <recommendedName>
        <fullName evidence="10">Na+/H+ antiporter NhaC-like C-terminal domain-containing protein</fullName>
    </recommendedName>
</protein>
<evidence type="ECO:0000313" key="11">
    <source>
        <dbReference type="EMBL" id="EHL09939.1"/>
    </source>
</evidence>
<reference evidence="11 14" key="1">
    <citation type="submission" date="2011-08" db="EMBL/GenBank/DDBJ databases">
        <title>The Genome Sequence of Eubacteriaceae bacterium ACC19a.</title>
        <authorList>
            <consortium name="The Broad Institute Genome Sequencing Platform"/>
            <person name="Earl A."/>
            <person name="Ward D."/>
            <person name="Feldgarden M."/>
            <person name="Gevers D."/>
            <person name="Sizova M."/>
            <person name="Hazen A."/>
            <person name="Epstein S."/>
            <person name="Young S.K."/>
            <person name="Zeng Q."/>
            <person name="Gargeya S."/>
            <person name="Fitzgerald M."/>
            <person name="Haas B."/>
            <person name="Abouelleil A."/>
            <person name="Alvarado L."/>
            <person name="Arachchi H.M."/>
            <person name="Berlin A."/>
            <person name="Brown A."/>
            <person name="Chapman S.B."/>
            <person name="Chen Z."/>
            <person name="Dunbar C."/>
            <person name="Freedman E."/>
            <person name="Gearin G."/>
            <person name="Gellesch M."/>
            <person name="Goldberg J."/>
            <person name="Griggs A."/>
            <person name="Gujja S."/>
            <person name="Heiman D."/>
            <person name="Howarth C."/>
            <person name="Larson L."/>
            <person name="Lui A."/>
            <person name="MacDonald P.J.P."/>
            <person name="Montmayeur A."/>
            <person name="Murphy C."/>
            <person name="Neiman D."/>
            <person name="Pearson M."/>
            <person name="Priest M."/>
            <person name="Roberts A."/>
            <person name="Saif S."/>
            <person name="Shea T."/>
            <person name="Shenoy N."/>
            <person name="Sisk P."/>
            <person name="Stolte C."/>
            <person name="Sykes S."/>
            <person name="Wortman J."/>
            <person name="Nusbaum C."/>
            <person name="Birren B."/>
        </authorList>
    </citation>
    <scope>NUCLEOTIDE SEQUENCE [LARGE SCALE GENOMIC DNA]</scope>
    <source>
        <strain evidence="11 14">ACC19a</strain>
    </source>
</reference>
<dbReference type="EMBL" id="AFZE01000058">
    <property type="protein sequence ID" value="EHL09939.1"/>
    <property type="molecule type" value="Genomic_DNA"/>
</dbReference>
<keyword evidence="7 9" id="KW-0472">Membrane</keyword>
<dbReference type="AlphaFoldDB" id="G9X3H4"/>
<feature type="transmembrane region" description="Helical" evidence="9">
    <location>
        <begin position="222"/>
        <end position="239"/>
    </location>
</feature>
<comment type="similarity">
    <text evidence="8">Belongs to the NhaC Na(+)/H(+) (TC 2.A.35) antiporter family.</text>
</comment>
<dbReference type="Pfam" id="PF03553">
    <property type="entry name" value="Na_H_antiporter"/>
    <property type="match status" value="1"/>
</dbReference>
<dbReference type="GO" id="GO:0015297">
    <property type="term" value="F:antiporter activity"/>
    <property type="evidence" value="ECO:0007669"/>
    <property type="project" value="UniProtKB-KW"/>
</dbReference>
<reference evidence="12 13" key="2">
    <citation type="submission" date="2011-08" db="EMBL/GenBank/DDBJ databases">
        <title>The Genome Sequence of Eubacteriaceae bacterium CM5.</title>
        <authorList>
            <consortium name="The Broad Institute Genome Sequencing Platform"/>
            <person name="Earl A."/>
            <person name="Ward D."/>
            <person name="Feldgarden M."/>
            <person name="Gevers D."/>
            <person name="Sizova M."/>
            <person name="Hazen A."/>
            <person name="Epstein S."/>
            <person name="Young S.K."/>
            <person name="Zeng Q."/>
            <person name="Gargeya S."/>
            <person name="Fitzgerald M."/>
            <person name="Haas B."/>
            <person name="Abouelleil A."/>
            <person name="Alvarado L."/>
            <person name="Arachchi H.M."/>
            <person name="Berlin A."/>
            <person name="Brown A."/>
            <person name="Chapman S.B."/>
            <person name="Chen Z."/>
            <person name="Dunbar C."/>
            <person name="Freedman E."/>
            <person name="Gearin G."/>
            <person name="Gellesch M."/>
            <person name="Goldberg J."/>
            <person name="Griggs A."/>
            <person name="Gujja S."/>
            <person name="Heiman D."/>
            <person name="Howarth C."/>
            <person name="Larson L."/>
            <person name="Lui A."/>
            <person name="MacDonald P.J.P."/>
            <person name="Montmayeur A."/>
            <person name="Murphy C."/>
            <person name="Neiman D."/>
            <person name="Pearson M."/>
            <person name="Priest M."/>
            <person name="Roberts A."/>
            <person name="Saif S."/>
            <person name="Shea T."/>
            <person name="Shenoy N."/>
            <person name="Sisk P."/>
            <person name="Stolte C."/>
            <person name="Sykes S."/>
            <person name="Wortman J."/>
            <person name="Nusbaum C."/>
            <person name="Birren B."/>
        </authorList>
    </citation>
    <scope>NUCLEOTIDE SEQUENCE [LARGE SCALE GENOMIC DNA]</scope>
    <source>
        <strain evidence="12 13">CM5</strain>
    </source>
</reference>
<evidence type="ECO:0000256" key="7">
    <source>
        <dbReference type="ARBA" id="ARBA00023136"/>
    </source>
</evidence>
<dbReference type="Proteomes" id="UP000003379">
    <property type="component" value="Unassembled WGS sequence"/>
</dbReference>
<feature type="transmembrane region" description="Helical" evidence="9">
    <location>
        <begin position="333"/>
        <end position="356"/>
    </location>
</feature>
<evidence type="ECO:0000256" key="1">
    <source>
        <dbReference type="ARBA" id="ARBA00004651"/>
    </source>
</evidence>
<dbReference type="BioCyc" id="EBAC796937-HMP:GMGH-933-MONOMER"/>
<proteinExistence type="inferred from homology"/>
<keyword evidence="3" id="KW-0050">Antiport</keyword>
<keyword evidence="4" id="KW-1003">Cell membrane</keyword>
<evidence type="ECO:0000256" key="6">
    <source>
        <dbReference type="ARBA" id="ARBA00022989"/>
    </source>
</evidence>
<dbReference type="HOGENOM" id="CLU_033405_2_0_9"/>
<dbReference type="GO" id="GO:0005886">
    <property type="term" value="C:plasma membrane"/>
    <property type="evidence" value="ECO:0007669"/>
    <property type="project" value="UniProtKB-SubCell"/>
</dbReference>
<dbReference type="EMBL" id="AFZG01000014">
    <property type="protein sequence ID" value="EHL19813.1"/>
    <property type="molecule type" value="Genomic_DNA"/>
</dbReference>
<evidence type="ECO:0000313" key="13">
    <source>
        <dbReference type="Proteomes" id="UP000003379"/>
    </source>
</evidence>
<evidence type="ECO:0000256" key="5">
    <source>
        <dbReference type="ARBA" id="ARBA00022692"/>
    </source>
</evidence>
<organism evidence="11 14">
    <name type="scientific">Peptoanaerobacter stomatis</name>
    <dbReference type="NCBI Taxonomy" id="796937"/>
    <lineage>
        <taxon>Bacteria</taxon>
        <taxon>Bacillati</taxon>
        <taxon>Bacillota</taxon>
        <taxon>Clostridia</taxon>
        <taxon>Peptostreptococcales</taxon>
        <taxon>Filifactoraceae</taxon>
        <taxon>Peptoanaerobacter</taxon>
    </lineage>
</organism>
<dbReference type="RefSeq" id="WP_009525166.1">
    <property type="nucleotide sequence ID" value="NZ_JH414550.1"/>
</dbReference>
<evidence type="ECO:0000256" key="9">
    <source>
        <dbReference type="SAM" id="Phobius"/>
    </source>
</evidence>
<feature type="domain" description="Na+/H+ antiporter NhaC-like C-terminal" evidence="10">
    <location>
        <begin position="149"/>
        <end position="424"/>
    </location>
</feature>
<feature type="transmembrane region" description="Helical" evidence="9">
    <location>
        <begin position="6"/>
        <end position="39"/>
    </location>
</feature>
<evidence type="ECO:0000256" key="4">
    <source>
        <dbReference type="ARBA" id="ARBA00022475"/>
    </source>
</evidence>
<keyword evidence="5 9" id="KW-0812">Transmembrane</keyword>